<feature type="compositionally biased region" description="Basic and acidic residues" evidence="1">
    <location>
        <begin position="432"/>
        <end position="443"/>
    </location>
</feature>
<dbReference type="EMBL" id="LZSY01000002">
    <property type="protein sequence ID" value="OBB98574.1"/>
    <property type="molecule type" value="Genomic_DNA"/>
</dbReference>
<feature type="compositionally biased region" description="Low complexity" evidence="1">
    <location>
        <begin position="374"/>
        <end position="396"/>
    </location>
</feature>
<dbReference type="RefSeq" id="WP_064877773.1">
    <property type="nucleotide sequence ID" value="NZ_LZSY01000002.1"/>
</dbReference>
<dbReference type="OrthoDB" id="4693791at2"/>
<feature type="region of interest" description="Disordered" evidence="1">
    <location>
        <begin position="372"/>
        <end position="484"/>
    </location>
</feature>
<evidence type="ECO:0000313" key="3">
    <source>
        <dbReference type="Proteomes" id="UP000094008"/>
    </source>
</evidence>
<name>A0A1A0WHV4_MYCPR</name>
<dbReference type="Proteomes" id="UP000094008">
    <property type="component" value="Unassembled WGS sequence"/>
</dbReference>
<evidence type="ECO:0000256" key="1">
    <source>
        <dbReference type="SAM" id="MobiDB-lite"/>
    </source>
</evidence>
<sequence length="484" mass="49000">MPSSEPKETELNLALRPYATAGIALVGASVIAATPLTPPPEVHLPALSSQASVELSSFTNPLGTWAELLTKATTNAEALGQIAVDNPFPILRQIIANQTANASKPIGSFDPDWQQVGAVVQQIVANRIANATQVGTILQSLAAAAQGLLDPNNPYSSVTRLQLAFNDLLAGEVGDAITYAWMGLVTAPATQLGFNALTLWDPLVASPARDFGQLATVLQLGDAVSSTATNFGKFVGALPGLVVIPGQSFLNGMMSAVTTAVSDSAQGFVDAVKAGDAETAASIAINFPAVMAGAVLNGYSSWSDSGLLGKYGPLNSFLKATEAVARAIGKPKPKPPLALTPAEASTVPDTSVETTVTLPAFQSPTAAKTAAVQPDSVAASPTDSASAAPGTAAADSPAPPAPELAKRTAAPLVRGSVISVPGKTGTLGATSKRADKVASDVRDGISSTVNKIGEGVKKAFAKPEKKSTSKSTDKGPSASSEASK</sequence>
<reference evidence="3" key="1">
    <citation type="submission" date="2016-06" db="EMBL/GenBank/DDBJ databases">
        <authorList>
            <person name="Sutton G."/>
            <person name="Brinkac L."/>
            <person name="Sanka R."/>
            <person name="Adams M."/>
            <person name="Lau E."/>
            <person name="Mehaffy C."/>
            <person name="Tameris M."/>
            <person name="Hatherill M."/>
            <person name="Hanekom W."/>
            <person name="Mahomed H."/>
            <person name="Mcshane H."/>
        </authorList>
    </citation>
    <scope>NUCLEOTIDE SEQUENCE [LARGE SCALE GENOMIC DNA]</scope>
    <source>
        <strain evidence="3">852002-10433_SCH5171157</strain>
    </source>
</reference>
<gene>
    <name evidence="2" type="ORF">A5779_00955</name>
</gene>
<organism evidence="2 3">
    <name type="scientific">Mycolicibacterium peregrinum</name>
    <name type="common">Mycobacterium peregrinum</name>
    <dbReference type="NCBI Taxonomy" id="43304"/>
    <lineage>
        <taxon>Bacteria</taxon>
        <taxon>Bacillati</taxon>
        <taxon>Actinomycetota</taxon>
        <taxon>Actinomycetes</taxon>
        <taxon>Mycobacteriales</taxon>
        <taxon>Mycobacteriaceae</taxon>
        <taxon>Mycolicibacterium</taxon>
    </lineage>
</organism>
<proteinExistence type="predicted"/>
<evidence type="ECO:0000313" key="2">
    <source>
        <dbReference type="EMBL" id="OBB98574.1"/>
    </source>
</evidence>
<feature type="compositionally biased region" description="Basic and acidic residues" evidence="1">
    <location>
        <begin position="454"/>
        <end position="473"/>
    </location>
</feature>
<dbReference type="AlphaFoldDB" id="A0A1A0WHV4"/>
<accession>A0A1A0WHV4</accession>
<comment type="caution">
    <text evidence="2">The sequence shown here is derived from an EMBL/GenBank/DDBJ whole genome shotgun (WGS) entry which is preliminary data.</text>
</comment>
<evidence type="ECO:0008006" key="4">
    <source>
        <dbReference type="Google" id="ProtNLM"/>
    </source>
</evidence>
<feature type="region of interest" description="Disordered" evidence="1">
    <location>
        <begin position="330"/>
        <end position="351"/>
    </location>
</feature>
<protein>
    <recommendedName>
        <fullName evidence="4">PE-PGRS family protein</fullName>
    </recommendedName>
</protein>